<comment type="catalytic activity">
    <reaction evidence="12 14">
        <text>L-proline + NADP(+) = (S)-1-pyrroline-5-carboxylate + NADPH + 2 H(+)</text>
        <dbReference type="Rhea" id="RHEA:14109"/>
        <dbReference type="ChEBI" id="CHEBI:15378"/>
        <dbReference type="ChEBI" id="CHEBI:17388"/>
        <dbReference type="ChEBI" id="CHEBI:57783"/>
        <dbReference type="ChEBI" id="CHEBI:58349"/>
        <dbReference type="ChEBI" id="CHEBI:60039"/>
        <dbReference type="EC" id="1.5.1.2"/>
    </reaction>
</comment>
<dbReference type="SUPFAM" id="SSF48179">
    <property type="entry name" value="6-phosphogluconate dehydrogenase C-terminal domain-like"/>
    <property type="match status" value="1"/>
</dbReference>
<evidence type="ECO:0000256" key="14">
    <source>
        <dbReference type="RuleBase" id="RU003903"/>
    </source>
</evidence>
<proteinExistence type="inferred from homology"/>
<dbReference type="Pfam" id="PF03807">
    <property type="entry name" value="F420_oxidored"/>
    <property type="match status" value="1"/>
</dbReference>
<dbReference type="GO" id="GO:0009408">
    <property type="term" value="P:response to heat"/>
    <property type="evidence" value="ECO:0007669"/>
    <property type="project" value="EnsemblPlants"/>
</dbReference>
<dbReference type="GO" id="GO:0055129">
    <property type="term" value="P:L-proline biosynthetic process"/>
    <property type="evidence" value="ECO:0000318"/>
    <property type="project" value="GO_Central"/>
</dbReference>
<dbReference type="PANTHER" id="PTHR11645">
    <property type="entry name" value="PYRROLINE-5-CARBOXYLATE REDUCTASE"/>
    <property type="match status" value="1"/>
</dbReference>
<dbReference type="Pfam" id="PF14748">
    <property type="entry name" value="P5CR_dimer"/>
    <property type="match status" value="1"/>
</dbReference>
<keyword evidence="6" id="KW-0963">Cytoplasm</keyword>
<comment type="similarity">
    <text evidence="3 14">Belongs to the pyrroline-5-carboxylate reductase family.</text>
</comment>
<dbReference type="STRING" id="13333.W1PAQ3"/>
<evidence type="ECO:0000313" key="18">
    <source>
        <dbReference type="Proteomes" id="UP000017836"/>
    </source>
</evidence>
<keyword evidence="9 13" id="KW-0521">NADP</keyword>
<dbReference type="InterPro" id="IPR036291">
    <property type="entry name" value="NAD(P)-bd_dom_sf"/>
</dbReference>
<dbReference type="HAMAP" id="MF_01925">
    <property type="entry name" value="P5C_reductase"/>
    <property type="match status" value="1"/>
</dbReference>
<dbReference type="UniPathway" id="UPA00098">
    <property type="reaction ID" value="UER00361"/>
</dbReference>
<evidence type="ECO:0000256" key="3">
    <source>
        <dbReference type="ARBA" id="ARBA00005525"/>
    </source>
</evidence>
<protein>
    <recommendedName>
        <fullName evidence="5 14">Pyrroline-5-carboxylate reductase</fullName>
        <ecNumber evidence="4 14">1.5.1.2</ecNumber>
    </recommendedName>
</protein>
<dbReference type="PANTHER" id="PTHR11645:SF0">
    <property type="entry name" value="PYRROLINE-5-CARBOXYLATE REDUCTASE 3"/>
    <property type="match status" value="1"/>
</dbReference>
<accession>W1PAQ3</accession>
<dbReference type="EMBL" id="KI394012">
    <property type="protein sequence ID" value="ERN05028.1"/>
    <property type="molecule type" value="Genomic_DNA"/>
</dbReference>
<evidence type="ECO:0000256" key="11">
    <source>
        <dbReference type="ARBA" id="ARBA00050547"/>
    </source>
</evidence>
<dbReference type="InterPro" id="IPR029036">
    <property type="entry name" value="P5CR_dimer"/>
</dbReference>
<comment type="subcellular location">
    <subcellularLocation>
        <location evidence="1">Cytoplasm</location>
    </subcellularLocation>
</comment>
<dbReference type="Gene3D" id="1.10.3730.10">
    <property type="entry name" value="ProC C-terminal domain-like"/>
    <property type="match status" value="1"/>
</dbReference>
<keyword evidence="7 14" id="KW-0028">Amino-acid biosynthesis</keyword>
<evidence type="ECO:0000256" key="6">
    <source>
        <dbReference type="ARBA" id="ARBA00022490"/>
    </source>
</evidence>
<dbReference type="FunFam" id="1.10.3730.10:FF:000001">
    <property type="entry name" value="Pyrroline-5-carboxylate reductase"/>
    <property type="match status" value="1"/>
</dbReference>
<dbReference type="NCBIfam" id="TIGR00112">
    <property type="entry name" value="proC"/>
    <property type="match status" value="1"/>
</dbReference>
<dbReference type="Proteomes" id="UP000017836">
    <property type="component" value="Unassembled WGS sequence"/>
</dbReference>
<dbReference type="GO" id="GO:0009651">
    <property type="term" value="P:response to salt stress"/>
    <property type="evidence" value="ECO:0007669"/>
    <property type="project" value="EnsemblPlants"/>
</dbReference>
<dbReference type="HOGENOM" id="CLU_042344_3_1_1"/>
<comment type="catalytic activity">
    <reaction evidence="11">
        <text>L-proline + NAD(+) = (S)-1-pyrroline-5-carboxylate + NADH + 2 H(+)</text>
        <dbReference type="Rhea" id="RHEA:14105"/>
        <dbReference type="ChEBI" id="CHEBI:15378"/>
        <dbReference type="ChEBI" id="CHEBI:17388"/>
        <dbReference type="ChEBI" id="CHEBI:57540"/>
        <dbReference type="ChEBI" id="CHEBI:57945"/>
        <dbReference type="ChEBI" id="CHEBI:60039"/>
        <dbReference type="EC" id="1.5.1.2"/>
    </reaction>
</comment>
<dbReference type="InterPro" id="IPR053790">
    <property type="entry name" value="P5CR-like_CS"/>
</dbReference>
<name>W1PAQ3_AMBTC</name>
<keyword evidence="10 14" id="KW-0560">Oxidoreductase</keyword>
<evidence type="ECO:0000313" key="17">
    <source>
        <dbReference type="EMBL" id="ERN05028.1"/>
    </source>
</evidence>
<keyword evidence="18" id="KW-1185">Reference proteome</keyword>
<evidence type="ECO:0000256" key="2">
    <source>
        <dbReference type="ARBA" id="ARBA00005205"/>
    </source>
</evidence>
<evidence type="ECO:0000256" key="1">
    <source>
        <dbReference type="ARBA" id="ARBA00004496"/>
    </source>
</evidence>
<dbReference type="FunFam" id="3.40.50.720:FF:000190">
    <property type="entry name" value="Pyrroline-5-carboxylate reductase"/>
    <property type="match status" value="1"/>
</dbReference>
<dbReference type="InterPro" id="IPR028939">
    <property type="entry name" value="P5C_Rdtase_cat_N"/>
</dbReference>
<evidence type="ECO:0000259" key="16">
    <source>
        <dbReference type="Pfam" id="PF14748"/>
    </source>
</evidence>
<dbReference type="Gramene" id="ERN05028">
    <property type="protein sequence ID" value="ERN05028"/>
    <property type="gene ID" value="AMTR_s00053p00048140"/>
</dbReference>
<evidence type="ECO:0000256" key="10">
    <source>
        <dbReference type="ARBA" id="ARBA00023002"/>
    </source>
</evidence>
<comment type="pathway">
    <text evidence="2 14">Amino-acid biosynthesis; L-proline biosynthesis; L-proline from L-glutamate 5-semialdehyde: step 1/1.</text>
</comment>
<dbReference type="PIRSF" id="PIRSF000193">
    <property type="entry name" value="Pyrrol-5-carb_rd"/>
    <property type="match status" value="1"/>
</dbReference>
<dbReference type="GO" id="GO:0005737">
    <property type="term" value="C:cytoplasm"/>
    <property type="evidence" value="ECO:0007669"/>
    <property type="project" value="UniProtKB-SubCell"/>
</dbReference>
<evidence type="ECO:0000256" key="9">
    <source>
        <dbReference type="ARBA" id="ARBA00022857"/>
    </source>
</evidence>
<feature type="binding site" evidence="13">
    <location>
        <begin position="14"/>
        <end position="19"/>
    </location>
    <ligand>
        <name>NADP(+)</name>
        <dbReference type="ChEBI" id="CHEBI:58349"/>
    </ligand>
</feature>
<evidence type="ECO:0000256" key="13">
    <source>
        <dbReference type="PIRSR" id="PIRSR000193-1"/>
    </source>
</evidence>
<dbReference type="OMA" id="VWAVKPQ"/>
<sequence length="275" mass="28930">MAVPITEAYTLGFIGAGKMAEAIARGVDKSGILPASRMRTAHRTLARRQAFSSFGVHVYESNIKVVEESEVIILSVKPQVVKEVLSELKPFLSKEKLLVSIAAGIRLNDLQEWTGHGRLIRVMTNTPSLVGMAASVICLGELATTEDEKFVSNLFGAVGKAWTAKEKLLDAVTGLSGSGPAYVYLAIEAMADGGVAAGLPRDLALCLASQTVLGAAAMTIESGKHPGQLKDEVTSPAGTTIAGIHVLEKNGFRGTIMGAVMAASKRSEELSKHVS</sequence>
<evidence type="ECO:0000256" key="7">
    <source>
        <dbReference type="ARBA" id="ARBA00022605"/>
    </source>
</evidence>
<organism evidence="17 18">
    <name type="scientific">Amborella trichopoda</name>
    <dbReference type="NCBI Taxonomy" id="13333"/>
    <lineage>
        <taxon>Eukaryota</taxon>
        <taxon>Viridiplantae</taxon>
        <taxon>Streptophyta</taxon>
        <taxon>Embryophyta</taxon>
        <taxon>Tracheophyta</taxon>
        <taxon>Spermatophyta</taxon>
        <taxon>Magnoliopsida</taxon>
        <taxon>Amborellales</taxon>
        <taxon>Amborellaceae</taxon>
        <taxon>Amborella</taxon>
    </lineage>
</organism>
<feature type="domain" description="Pyrroline-5-carboxylate reductase catalytic N-terminal" evidence="15">
    <location>
        <begin position="11"/>
        <end position="104"/>
    </location>
</feature>
<evidence type="ECO:0000256" key="5">
    <source>
        <dbReference type="ARBA" id="ARBA00021413"/>
    </source>
</evidence>
<dbReference type="PROSITE" id="PS00521">
    <property type="entry name" value="P5CR"/>
    <property type="match status" value="1"/>
</dbReference>
<dbReference type="GO" id="GO:0004735">
    <property type="term" value="F:pyrroline-5-carboxylate reductase activity"/>
    <property type="evidence" value="ECO:0000318"/>
    <property type="project" value="GO_Central"/>
</dbReference>
<feature type="domain" description="Pyrroline-5-carboxylate reductase dimerisation" evidence="16">
    <location>
        <begin position="166"/>
        <end position="270"/>
    </location>
</feature>
<dbReference type="Gene3D" id="3.40.50.720">
    <property type="entry name" value="NAD(P)-binding Rossmann-like Domain"/>
    <property type="match status" value="1"/>
</dbReference>
<dbReference type="KEGG" id="atr:18433195"/>
<dbReference type="InterPro" id="IPR000304">
    <property type="entry name" value="Pyrroline-COOH_reductase"/>
</dbReference>
<dbReference type="OrthoDB" id="10263291at2759"/>
<dbReference type="InterPro" id="IPR008927">
    <property type="entry name" value="6-PGluconate_DH-like_C_sf"/>
</dbReference>
<gene>
    <name evidence="17" type="ORF">AMTR_s00053p00048140</name>
</gene>
<evidence type="ECO:0000256" key="12">
    <source>
        <dbReference type="ARBA" id="ARBA00052690"/>
    </source>
</evidence>
<dbReference type="AlphaFoldDB" id="W1PAQ3"/>
<dbReference type="EC" id="1.5.1.2" evidence="4 14"/>
<dbReference type="SUPFAM" id="SSF51735">
    <property type="entry name" value="NAD(P)-binding Rossmann-fold domains"/>
    <property type="match status" value="1"/>
</dbReference>
<evidence type="ECO:0000256" key="4">
    <source>
        <dbReference type="ARBA" id="ARBA00012855"/>
    </source>
</evidence>
<dbReference type="eggNOG" id="KOG3124">
    <property type="taxonomic scope" value="Eukaryota"/>
</dbReference>
<evidence type="ECO:0000256" key="8">
    <source>
        <dbReference type="ARBA" id="ARBA00022650"/>
    </source>
</evidence>
<feature type="binding site" evidence="13">
    <location>
        <position position="62"/>
    </location>
    <ligand>
        <name>NADPH</name>
        <dbReference type="ChEBI" id="CHEBI:57783"/>
    </ligand>
</feature>
<evidence type="ECO:0000259" key="15">
    <source>
        <dbReference type="Pfam" id="PF03807"/>
    </source>
</evidence>
<reference evidence="18" key="1">
    <citation type="journal article" date="2013" name="Science">
        <title>The Amborella genome and the evolution of flowering plants.</title>
        <authorList>
            <consortium name="Amborella Genome Project"/>
        </authorList>
    </citation>
    <scope>NUCLEOTIDE SEQUENCE [LARGE SCALE GENOMIC DNA]</scope>
</reference>
<keyword evidence="8 14" id="KW-0641">Proline biosynthesis</keyword>